<evidence type="ECO:0000313" key="3">
    <source>
        <dbReference type="Proteomes" id="UP001283361"/>
    </source>
</evidence>
<dbReference type="EMBL" id="JAWDGP010007482">
    <property type="protein sequence ID" value="KAK3716260.1"/>
    <property type="molecule type" value="Genomic_DNA"/>
</dbReference>
<feature type="compositionally biased region" description="Pro residues" evidence="1">
    <location>
        <begin position="20"/>
        <end position="31"/>
    </location>
</feature>
<dbReference type="Proteomes" id="UP001283361">
    <property type="component" value="Unassembled WGS sequence"/>
</dbReference>
<keyword evidence="3" id="KW-1185">Reference proteome</keyword>
<name>A0AAE0XVB9_9GAST</name>
<protein>
    <submittedName>
        <fullName evidence="2">Uncharacterized protein</fullName>
    </submittedName>
</protein>
<proteinExistence type="predicted"/>
<evidence type="ECO:0000313" key="2">
    <source>
        <dbReference type="EMBL" id="KAK3716260.1"/>
    </source>
</evidence>
<evidence type="ECO:0000256" key="1">
    <source>
        <dbReference type="SAM" id="MobiDB-lite"/>
    </source>
</evidence>
<sequence>METPAAKKDASLPARTLSPLAPPSRHSPPPSKRWAGASFNNFTIHTGLALSSLIAFNEIRINLENWDSNPNP</sequence>
<organism evidence="2 3">
    <name type="scientific">Elysia crispata</name>
    <name type="common">lettuce slug</name>
    <dbReference type="NCBI Taxonomy" id="231223"/>
    <lineage>
        <taxon>Eukaryota</taxon>
        <taxon>Metazoa</taxon>
        <taxon>Spiralia</taxon>
        <taxon>Lophotrochozoa</taxon>
        <taxon>Mollusca</taxon>
        <taxon>Gastropoda</taxon>
        <taxon>Heterobranchia</taxon>
        <taxon>Euthyneura</taxon>
        <taxon>Panpulmonata</taxon>
        <taxon>Sacoglossa</taxon>
        <taxon>Placobranchoidea</taxon>
        <taxon>Plakobranchidae</taxon>
        <taxon>Elysia</taxon>
    </lineage>
</organism>
<feature type="compositionally biased region" description="Basic and acidic residues" evidence="1">
    <location>
        <begin position="1"/>
        <end position="10"/>
    </location>
</feature>
<dbReference type="AlphaFoldDB" id="A0AAE0XVB9"/>
<comment type="caution">
    <text evidence="2">The sequence shown here is derived from an EMBL/GenBank/DDBJ whole genome shotgun (WGS) entry which is preliminary data.</text>
</comment>
<accession>A0AAE0XVB9</accession>
<reference evidence="2" key="1">
    <citation type="journal article" date="2023" name="G3 (Bethesda)">
        <title>A reference genome for the long-term kleptoplast-retaining sea slug Elysia crispata morphotype clarki.</title>
        <authorList>
            <person name="Eastman K.E."/>
            <person name="Pendleton A.L."/>
            <person name="Shaikh M.A."/>
            <person name="Suttiyut T."/>
            <person name="Ogas R."/>
            <person name="Tomko P."/>
            <person name="Gavelis G."/>
            <person name="Widhalm J.R."/>
            <person name="Wisecaver J.H."/>
        </authorList>
    </citation>
    <scope>NUCLEOTIDE SEQUENCE</scope>
    <source>
        <strain evidence="2">ECLA1</strain>
    </source>
</reference>
<gene>
    <name evidence="2" type="ORF">RRG08_011926</name>
</gene>
<feature type="region of interest" description="Disordered" evidence="1">
    <location>
        <begin position="1"/>
        <end position="33"/>
    </location>
</feature>